<dbReference type="Pfam" id="PF07286">
    <property type="entry name" value="D-Glu_cyclase"/>
    <property type="match status" value="1"/>
</dbReference>
<gene>
    <name evidence="3" type="ORF">TSTA_105910</name>
</gene>
<dbReference type="RefSeq" id="XP_002486618.1">
    <property type="nucleotide sequence ID" value="XM_002486573.1"/>
</dbReference>
<keyword evidence="4" id="KW-1185">Reference proteome</keyword>
<reference evidence="4" key="1">
    <citation type="journal article" date="2015" name="Genome Announc.">
        <title>Genome sequence of the AIDS-associated pathogen Penicillium marneffei (ATCC18224) and its near taxonomic relative Talaromyces stipitatus (ATCC10500).</title>
        <authorList>
            <person name="Nierman W.C."/>
            <person name="Fedorova-Abrams N.D."/>
            <person name="Andrianopoulos A."/>
        </authorList>
    </citation>
    <scope>NUCLEOTIDE SEQUENCE [LARGE SCALE GENOMIC DNA]</scope>
    <source>
        <strain evidence="4">ATCC 10500 / CBS 375.48 / QM 6759 / NRRL 1006</strain>
    </source>
</reference>
<dbReference type="InterPro" id="IPR009906">
    <property type="entry name" value="D-Glu_cyclase"/>
</dbReference>
<proteinExistence type="inferred from homology"/>
<evidence type="ECO:0000256" key="2">
    <source>
        <dbReference type="ARBA" id="ARBA00023239"/>
    </source>
</evidence>
<dbReference type="GO" id="GO:0006536">
    <property type="term" value="P:glutamate metabolic process"/>
    <property type="evidence" value="ECO:0007669"/>
    <property type="project" value="TreeGrafter"/>
</dbReference>
<accession>B8MPE1</accession>
<dbReference type="InterPro" id="IPR038021">
    <property type="entry name" value="Putative_hydro-lyase"/>
</dbReference>
<dbReference type="InParanoid" id="B8MPE1"/>
<dbReference type="PANTHER" id="PTHR32022:SF10">
    <property type="entry name" value="D-GLUTAMATE CYCLASE, MITOCHONDRIAL"/>
    <property type="match status" value="1"/>
</dbReference>
<dbReference type="eggNOG" id="ENOG502QV7A">
    <property type="taxonomic scope" value="Eukaryota"/>
</dbReference>
<comment type="similarity">
    <text evidence="1">Belongs to the D-glutamate cyclase family.</text>
</comment>
<dbReference type="STRING" id="441959.B8MPE1"/>
<evidence type="ECO:0000256" key="1">
    <source>
        <dbReference type="ARBA" id="ARBA00007896"/>
    </source>
</evidence>
<organism evidence="3 4">
    <name type="scientific">Talaromyces stipitatus (strain ATCC 10500 / CBS 375.48 / QM 6759 / NRRL 1006)</name>
    <name type="common">Penicillium stipitatum</name>
    <dbReference type="NCBI Taxonomy" id="441959"/>
    <lineage>
        <taxon>Eukaryota</taxon>
        <taxon>Fungi</taxon>
        <taxon>Dikarya</taxon>
        <taxon>Ascomycota</taxon>
        <taxon>Pezizomycotina</taxon>
        <taxon>Eurotiomycetes</taxon>
        <taxon>Eurotiomycetidae</taxon>
        <taxon>Eurotiales</taxon>
        <taxon>Trichocomaceae</taxon>
        <taxon>Talaromyces</taxon>
        <taxon>Talaromyces sect. Talaromyces</taxon>
    </lineage>
</organism>
<dbReference type="HOGENOM" id="CLU_059759_1_0_1"/>
<dbReference type="VEuPathDB" id="FungiDB:TSTA_105910"/>
<dbReference type="GeneID" id="8100450"/>
<dbReference type="FunFam" id="3.30.2040.10:FF:000001">
    <property type="entry name" value="D-glutamate cyclase, mitochondrial"/>
    <property type="match status" value="1"/>
</dbReference>
<sequence length="304" mass="33910">MHRSEIENLPTTPAHKARLLSRHNLVETTSGLAGDYIQANLIVLRAEYADDFRMLCARNPVPCPILGATPIGDPHRIMPTIPGVTLVDENDFDIRTDIPSYHTFRTVDCSKNGGKKKKVLIETKPTLLSDWTTEHIAFLIGCSFSFEQALTQQGLKICHQVQNKTVAMYRSSIPLLPAGIFHGSSFVVSMRLYRPEQLEEVRNVTRPYLATHGEPIAWGWEGARSIGVDDVGKVDYGDVQVVRDGEIPVFWGCGVTPQFAVEKALERNAISGTVMSHKPGQMLVTDWKITDFLEQTRKQLDLNG</sequence>
<evidence type="ECO:0000313" key="3">
    <source>
        <dbReference type="EMBL" id="EED14380.1"/>
    </source>
</evidence>
<dbReference type="Proteomes" id="UP000001745">
    <property type="component" value="Unassembled WGS sequence"/>
</dbReference>
<dbReference type="AlphaFoldDB" id="B8MPE1"/>
<dbReference type="OMA" id="NVPMYKT"/>
<dbReference type="Gene3D" id="3.30.2040.10">
    <property type="entry name" value="PSTPO5379-like domain"/>
    <property type="match status" value="1"/>
</dbReference>
<evidence type="ECO:0000313" key="4">
    <source>
        <dbReference type="Proteomes" id="UP000001745"/>
    </source>
</evidence>
<dbReference type="PANTHER" id="PTHR32022">
    <property type="entry name" value="D-GLUTAMATE CYCLASE, MITOCHONDRIAL"/>
    <property type="match status" value="1"/>
</dbReference>
<dbReference type="EMBL" id="EQ962658">
    <property type="protein sequence ID" value="EED14380.1"/>
    <property type="molecule type" value="Genomic_DNA"/>
</dbReference>
<dbReference type="GO" id="GO:0047820">
    <property type="term" value="F:D-glutamate cyclase activity"/>
    <property type="evidence" value="ECO:0007669"/>
    <property type="project" value="TreeGrafter"/>
</dbReference>
<dbReference type="PhylomeDB" id="B8MPE1"/>
<dbReference type="OrthoDB" id="10262538at2759"/>
<dbReference type="Gene3D" id="3.40.1640.10">
    <property type="entry name" value="PSTPO5379-like"/>
    <property type="match status" value="1"/>
</dbReference>
<name>B8MPE1_TALSN</name>
<protein>
    <submittedName>
        <fullName evidence="3">DUF1445 domain protein</fullName>
    </submittedName>
</protein>
<keyword evidence="2" id="KW-0456">Lyase</keyword>
<dbReference type="SUPFAM" id="SSF160920">
    <property type="entry name" value="PSTPO5379-like"/>
    <property type="match status" value="1"/>
</dbReference>